<dbReference type="AlphaFoldDB" id="A0A976ID20"/>
<reference evidence="2 3" key="1">
    <citation type="journal article" date="2021" name="Genome Biol.">
        <title>AFLAP: assembly-free linkage analysis pipeline using k-mers from genome sequencing data.</title>
        <authorList>
            <person name="Fletcher K."/>
            <person name="Zhang L."/>
            <person name="Gil J."/>
            <person name="Han R."/>
            <person name="Cavanaugh K."/>
            <person name="Michelmore R."/>
        </authorList>
    </citation>
    <scope>NUCLEOTIDE SEQUENCE [LARGE SCALE GENOMIC DNA]</scope>
    <source>
        <strain evidence="2 3">SF5</strain>
    </source>
</reference>
<comment type="caution">
    <text evidence="2">The sequence shown here is derived from an EMBL/GenBank/DDBJ whole genome shotgun (WGS) entry which is preliminary data.</text>
</comment>
<evidence type="ECO:0000313" key="3">
    <source>
        <dbReference type="Proteomes" id="UP000294530"/>
    </source>
</evidence>
<protein>
    <submittedName>
        <fullName evidence="2">Uncharacterized protein</fullName>
    </submittedName>
</protein>
<dbReference type="KEGG" id="blac:94347111"/>
<organism evidence="2 3">
    <name type="scientific">Bremia lactucae</name>
    <name type="common">Lettuce downy mildew</name>
    <dbReference type="NCBI Taxonomy" id="4779"/>
    <lineage>
        <taxon>Eukaryota</taxon>
        <taxon>Sar</taxon>
        <taxon>Stramenopiles</taxon>
        <taxon>Oomycota</taxon>
        <taxon>Peronosporomycetes</taxon>
        <taxon>Peronosporales</taxon>
        <taxon>Peronosporaceae</taxon>
        <taxon>Bremia</taxon>
    </lineage>
</organism>
<gene>
    <name evidence="2" type="ORF">CCR75_003343</name>
</gene>
<dbReference type="Proteomes" id="UP000294530">
    <property type="component" value="Unassembled WGS sequence"/>
</dbReference>
<feature type="compositionally biased region" description="Polar residues" evidence="1">
    <location>
        <begin position="21"/>
        <end position="30"/>
    </location>
</feature>
<accession>A0A976ID20</accession>
<keyword evidence="3" id="KW-1185">Reference proteome</keyword>
<dbReference type="EMBL" id="SHOA02000014">
    <property type="protein sequence ID" value="TDH67246.1"/>
    <property type="molecule type" value="Genomic_DNA"/>
</dbReference>
<evidence type="ECO:0000313" key="2">
    <source>
        <dbReference type="EMBL" id="TDH67246.1"/>
    </source>
</evidence>
<name>A0A976ID20_BRELC</name>
<feature type="region of interest" description="Disordered" evidence="1">
    <location>
        <begin position="1"/>
        <end position="32"/>
    </location>
</feature>
<sequence length="82" mass="8926">MEGEGLDDGVQRGDGEEKSCSPATWNSKNWNGDPGVIRDHLATTLLPQDVHQHIDILLDDVNPARFAEPLAFLLNSASQLST</sequence>
<feature type="compositionally biased region" description="Basic and acidic residues" evidence="1">
    <location>
        <begin position="9"/>
        <end position="19"/>
    </location>
</feature>
<evidence type="ECO:0000256" key="1">
    <source>
        <dbReference type="SAM" id="MobiDB-lite"/>
    </source>
</evidence>
<dbReference type="RefSeq" id="XP_067816745.1">
    <property type="nucleotide sequence ID" value="XM_067961440.1"/>
</dbReference>
<proteinExistence type="predicted"/>
<dbReference type="GeneID" id="94347111"/>